<gene>
    <name evidence="2" type="ORF">CP965_02385</name>
</gene>
<protein>
    <submittedName>
        <fullName evidence="2">Uncharacterized protein</fullName>
    </submittedName>
</protein>
<proteinExistence type="predicted"/>
<organism evidence="2 3">
    <name type="scientific">Halarcobacter mediterraneus</name>
    <dbReference type="NCBI Taxonomy" id="2023153"/>
    <lineage>
        <taxon>Bacteria</taxon>
        <taxon>Pseudomonadati</taxon>
        <taxon>Campylobacterota</taxon>
        <taxon>Epsilonproteobacteria</taxon>
        <taxon>Campylobacterales</taxon>
        <taxon>Arcobacteraceae</taxon>
        <taxon>Halarcobacter</taxon>
    </lineage>
</organism>
<keyword evidence="1" id="KW-0472">Membrane</keyword>
<keyword evidence="3" id="KW-1185">Reference proteome</keyword>
<accession>A0A4Q1AX46</accession>
<keyword evidence="1" id="KW-1133">Transmembrane helix</keyword>
<dbReference type="AlphaFoldDB" id="A0A4Q1AX46"/>
<evidence type="ECO:0000313" key="3">
    <source>
        <dbReference type="Proteomes" id="UP000289718"/>
    </source>
</evidence>
<reference evidence="2 3" key="1">
    <citation type="submission" date="2017-09" db="EMBL/GenBank/DDBJ databases">
        <title>Genomics of the genus Arcobacter.</title>
        <authorList>
            <person name="Perez-Cataluna A."/>
            <person name="Figueras M.J."/>
            <person name="Salas-Masso N."/>
        </authorList>
    </citation>
    <scope>NUCLEOTIDE SEQUENCE [LARGE SCALE GENOMIC DNA]</scope>
    <source>
        <strain evidence="2 3">F156-34</strain>
    </source>
</reference>
<name>A0A4Q1AX46_9BACT</name>
<evidence type="ECO:0000256" key="1">
    <source>
        <dbReference type="SAM" id="Phobius"/>
    </source>
</evidence>
<dbReference type="Proteomes" id="UP000289718">
    <property type="component" value="Unassembled WGS sequence"/>
</dbReference>
<feature type="transmembrane region" description="Helical" evidence="1">
    <location>
        <begin position="28"/>
        <end position="49"/>
    </location>
</feature>
<evidence type="ECO:0000313" key="2">
    <source>
        <dbReference type="EMBL" id="RXK14318.1"/>
    </source>
</evidence>
<dbReference type="EMBL" id="NXIE01000001">
    <property type="protein sequence ID" value="RXK14318.1"/>
    <property type="molecule type" value="Genomic_DNA"/>
</dbReference>
<comment type="caution">
    <text evidence="2">The sequence shown here is derived from an EMBL/GenBank/DDBJ whole genome shotgun (WGS) entry which is preliminary data.</text>
</comment>
<keyword evidence="1" id="KW-0812">Transmembrane</keyword>
<sequence>MEFNGYISFYNIFLPISSNKLSNFKTKFITEVLNLLIFTDILSSFYFLFTNFIKKNKNS</sequence>